<keyword evidence="2" id="KW-0328">Glycosyltransferase</keyword>
<protein>
    <submittedName>
        <fullName evidence="2">Cryptococcal mannosyltransferase 1-domain-containing protein</fullName>
    </submittedName>
</protein>
<dbReference type="AlphaFoldDB" id="A0A5J5EJ02"/>
<dbReference type="Proteomes" id="UP000326924">
    <property type="component" value="Unassembled WGS sequence"/>
</dbReference>
<comment type="caution">
    <text evidence="2">The sequence shown here is derived from an EMBL/GenBank/DDBJ whole genome shotgun (WGS) entry which is preliminary data.</text>
</comment>
<accession>A0A5J5EJ02</accession>
<evidence type="ECO:0000256" key="1">
    <source>
        <dbReference type="SAM" id="MobiDB-lite"/>
    </source>
</evidence>
<sequence length="568" mass="63847">MPPPENIELLTRSGSSAALPEPDAFALSSSDDDDDDDSDSDSEYSYDSDAEARLLQRRRYAYTKKRPSASTTRTCPWWVHWVSRLASARTKPRSLRRSWPRYIARRSCQLLGFVVYSVLLVVVFNALLRPSYTPVQYPSSWHTLDESVRKGGGTNPPGYWKLLPGEHGVQKATASGRGNPNNERVFIAANIVNAELIEQEWGVRVMELMDMLGPENVFLSIFENDSGLETKKALHSLASRIKAHMPNAGQSIVSTTLPFSGVPRVKIPGGGETYIKRITYLAEVRNRALLPLIGAIPSLARWNQTGHPASKTPTHEDIGDWVSHPSTYTRIVFLNDVVFSPHEVLHLLFSTNGGDYAAACGIDYINPFKYYDTFATRDTDGFPLGIPFFPYFATAGPRDQILATSPEVAVASCWGGVIALNASYFLREKDPIRFRSEKEPYWDASECCLVHADIDEPTKTFINPFVRVAYDRTTFNWLPFVRHIERSFALPHRILAWALGMPWPGLRRLEKQGERIEELQWDGQKWVQVVRTAGKGGYCGSRKLLVMNEHPAPGERRWKNLPVPVPGV</sequence>
<keyword evidence="3" id="KW-1185">Reference proteome</keyword>
<gene>
    <name evidence="2" type="ORF">FN846DRAFT_785517</name>
</gene>
<dbReference type="InterPro" id="IPR021047">
    <property type="entry name" value="Mannosyltransferase_CMT1"/>
</dbReference>
<keyword evidence="2" id="KW-0808">Transferase</keyword>
<dbReference type="PANTHER" id="PTHR34144">
    <property type="entry name" value="CHROMOSOME 8, WHOLE GENOME SHOTGUN SEQUENCE"/>
    <property type="match status" value="1"/>
</dbReference>
<feature type="compositionally biased region" description="Acidic residues" evidence="1">
    <location>
        <begin position="30"/>
        <end position="47"/>
    </location>
</feature>
<feature type="region of interest" description="Disordered" evidence="1">
    <location>
        <begin position="12"/>
        <end position="47"/>
    </location>
</feature>
<proteinExistence type="predicted"/>
<reference evidence="2 3" key="1">
    <citation type="submission" date="2019-09" db="EMBL/GenBank/DDBJ databases">
        <title>Draft genome of the ectomycorrhizal ascomycete Sphaerosporella brunnea.</title>
        <authorList>
            <consortium name="DOE Joint Genome Institute"/>
            <person name="Benucci G.M."/>
            <person name="Marozzi G."/>
            <person name="Antonielli L."/>
            <person name="Sanchez S."/>
            <person name="Marco P."/>
            <person name="Wang X."/>
            <person name="Falini L.B."/>
            <person name="Barry K."/>
            <person name="Haridas S."/>
            <person name="Lipzen A."/>
            <person name="Labutti K."/>
            <person name="Grigoriev I.V."/>
            <person name="Murat C."/>
            <person name="Martin F."/>
            <person name="Albertini E."/>
            <person name="Donnini D."/>
            <person name="Bonito G."/>
        </authorList>
    </citation>
    <scope>NUCLEOTIDE SEQUENCE [LARGE SCALE GENOMIC DNA]</scope>
    <source>
        <strain evidence="2 3">Sb_GMNB300</strain>
    </source>
</reference>
<organism evidence="2 3">
    <name type="scientific">Sphaerosporella brunnea</name>
    <dbReference type="NCBI Taxonomy" id="1250544"/>
    <lineage>
        <taxon>Eukaryota</taxon>
        <taxon>Fungi</taxon>
        <taxon>Dikarya</taxon>
        <taxon>Ascomycota</taxon>
        <taxon>Pezizomycotina</taxon>
        <taxon>Pezizomycetes</taxon>
        <taxon>Pezizales</taxon>
        <taxon>Pyronemataceae</taxon>
        <taxon>Sphaerosporella</taxon>
    </lineage>
</organism>
<dbReference type="Pfam" id="PF11735">
    <property type="entry name" value="CAP59_mtransfer"/>
    <property type="match status" value="1"/>
</dbReference>
<dbReference type="EMBL" id="VXIS01000290">
    <property type="protein sequence ID" value="KAA8895067.1"/>
    <property type="molecule type" value="Genomic_DNA"/>
</dbReference>
<name>A0A5J5EJ02_9PEZI</name>
<dbReference type="InParanoid" id="A0A5J5EJ02"/>
<evidence type="ECO:0000313" key="3">
    <source>
        <dbReference type="Proteomes" id="UP000326924"/>
    </source>
</evidence>
<evidence type="ECO:0000313" key="2">
    <source>
        <dbReference type="EMBL" id="KAA8895067.1"/>
    </source>
</evidence>
<dbReference type="GO" id="GO:0016757">
    <property type="term" value="F:glycosyltransferase activity"/>
    <property type="evidence" value="ECO:0007669"/>
    <property type="project" value="UniProtKB-KW"/>
</dbReference>
<dbReference type="PANTHER" id="PTHR34144:SF8">
    <property type="entry name" value="GLYCOSYLTRANSFERASE FAMILY 69 PROTEIN"/>
    <property type="match status" value="1"/>
</dbReference>
<dbReference type="OrthoDB" id="262547at2759"/>